<dbReference type="EMBL" id="JAKGAS010000001">
    <property type="protein sequence ID" value="MCF2946517.1"/>
    <property type="molecule type" value="Genomic_DNA"/>
</dbReference>
<dbReference type="InterPro" id="IPR011014">
    <property type="entry name" value="MscS_channel_TM-2"/>
</dbReference>
<feature type="domain" description="Mechanosensitive ion channel MscS" evidence="8">
    <location>
        <begin position="207"/>
        <end position="271"/>
    </location>
</feature>
<dbReference type="InterPro" id="IPR023408">
    <property type="entry name" value="MscS_beta-dom_sf"/>
</dbReference>
<dbReference type="InterPro" id="IPR011066">
    <property type="entry name" value="MscS_channel_C_sf"/>
</dbReference>
<dbReference type="Gene3D" id="1.10.287.1260">
    <property type="match status" value="1"/>
</dbReference>
<protein>
    <submittedName>
        <fullName evidence="11">Mechanosensitive ion channel</fullName>
    </submittedName>
</protein>
<dbReference type="Gene3D" id="2.30.30.60">
    <property type="match status" value="1"/>
</dbReference>
<keyword evidence="5 7" id="KW-1133">Transmembrane helix</keyword>
<dbReference type="PANTHER" id="PTHR30566:SF25">
    <property type="entry name" value="INNER MEMBRANE PROTEIN"/>
    <property type="match status" value="1"/>
</dbReference>
<dbReference type="Gene3D" id="3.30.70.100">
    <property type="match status" value="1"/>
</dbReference>
<evidence type="ECO:0000259" key="10">
    <source>
        <dbReference type="Pfam" id="PF21088"/>
    </source>
</evidence>
<evidence type="ECO:0000256" key="3">
    <source>
        <dbReference type="ARBA" id="ARBA00022475"/>
    </source>
</evidence>
<keyword evidence="6 7" id="KW-0472">Membrane</keyword>
<evidence type="ECO:0000313" key="12">
    <source>
        <dbReference type="Proteomes" id="UP001521137"/>
    </source>
</evidence>
<keyword evidence="12" id="KW-1185">Reference proteome</keyword>
<dbReference type="SUPFAM" id="SSF50182">
    <property type="entry name" value="Sm-like ribonucleoproteins"/>
    <property type="match status" value="1"/>
</dbReference>
<comment type="similarity">
    <text evidence="2">Belongs to the MscS (TC 1.A.23) family.</text>
</comment>
<evidence type="ECO:0000259" key="8">
    <source>
        <dbReference type="Pfam" id="PF00924"/>
    </source>
</evidence>
<comment type="caution">
    <text evidence="11">The sequence shown here is derived from an EMBL/GenBank/DDBJ whole genome shotgun (WGS) entry which is preliminary data.</text>
</comment>
<keyword evidence="3" id="KW-1003">Cell membrane</keyword>
<dbReference type="Pfam" id="PF21088">
    <property type="entry name" value="MS_channel_1st"/>
    <property type="match status" value="1"/>
</dbReference>
<evidence type="ECO:0000256" key="4">
    <source>
        <dbReference type="ARBA" id="ARBA00022692"/>
    </source>
</evidence>
<evidence type="ECO:0000256" key="1">
    <source>
        <dbReference type="ARBA" id="ARBA00004651"/>
    </source>
</evidence>
<dbReference type="InterPro" id="IPR006685">
    <property type="entry name" value="MscS_channel_2nd"/>
</dbReference>
<dbReference type="SUPFAM" id="SSF82689">
    <property type="entry name" value="Mechanosensitive channel protein MscS (YggB), C-terminal domain"/>
    <property type="match status" value="1"/>
</dbReference>
<dbReference type="Pfam" id="PF00924">
    <property type="entry name" value="MS_channel_2nd"/>
    <property type="match status" value="1"/>
</dbReference>
<evidence type="ECO:0000313" key="11">
    <source>
        <dbReference type="EMBL" id="MCF2946517.1"/>
    </source>
</evidence>
<comment type="subcellular location">
    <subcellularLocation>
        <location evidence="1">Cell membrane</location>
        <topology evidence="1">Multi-pass membrane protein</topology>
    </subcellularLocation>
</comment>
<dbReference type="InterPro" id="IPR049278">
    <property type="entry name" value="MS_channel_C"/>
</dbReference>
<dbReference type="RefSeq" id="WP_235310050.1">
    <property type="nucleotide sequence ID" value="NZ_JAKGAS010000001.1"/>
</dbReference>
<feature type="transmembrane region" description="Helical" evidence="7">
    <location>
        <begin position="160"/>
        <end position="179"/>
    </location>
</feature>
<organism evidence="11 12">
    <name type="scientific">Paraglaciecola algarum</name>
    <dbReference type="NCBI Taxonomy" id="3050085"/>
    <lineage>
        <taxon>Bacteria</taxon>
        <taxon>Pseudomonadati</taxon>
        <taxon>Pseudomonadota</taxon>
        <taxon>Gammaproteobacteria</taxon>
        <taxon>Alteromonadales</taxon>
        <taxon>Alteromonadaceae</taxon>
        <taxon>Paraglaciecola</taxon>
    </lineage>
</organism>
<feature type="transmembrane region" description="Helical" evidence="7">
    <location>
        <begin position="119"/>
        <end position="140"/>
    </location>
</feature>
<proteinExistence type="inferred from homology"/>
<evidence type="ECO:0000256" key="7">
    <source>
        <dbReference type="SAM" id="Phobius"/>
    </source>
</evidence>
<dbReference type="InterPro" id="IPR010920">
    <property type="entry name" value="LSM_dom_sf"/>
</dbReference>
<reference evidence="11 12" key="1">
    <citation type="submission" date="2022-01" db="EMBL/GenBank/DDBJ databases">
        <title>Paraglaciecola sp. G1-23.</title>
        <authorList>
            <person name="Jin M.S."/>
            <person name="Han D.M."/>
            <person name="Kim H.M."/>
            <person name="Jeon C.O."/>
        </authorList>
    </citation>
    <scope>NUCLEOTIDE SEQUENCE [LARGE SCALE GENOMIC DNA]</scope>
    <source>
        <strain evidence="11 12">G1-23</strain>
    </source>
</reference>
<evidence type="ECO:0000256" key="2">
    <source>
        <dbReference type="ARBA" id="ARBA00008017"/>
    </source>
</evidence>
<feature type="domain" description="Mechanosensitive ion channel MscS C-terminal" evidence="9">
    <location>
        <begin position="282"/>
        <end position="367"/>
    </location>
</feature>
<dbReference type="Proteomes" id="UP001521137">
    <property type="component" value="Unassembled WGS sequence"/>
</dbReference>
<feature type="domain" description="Mechanosensitive ion channel transmembrane helices 2/3" evidence="10">
    <location>
        <begin position="164"/>
        <end position="204"/>
    </location>
</feature>
<evidence type="ECO:0000256" key="6">
    <source>
        <dbReference type="ARBA" id="ARBA00023136"/>
    </source>
</evidence>
<dbReference type="InterPro" id="IPR049142">
    <property type="entry name" value="MS_channel_1st"/>
</dbReference>
<dbReference type="SUPFAM" id="SSF82861">
    <property type="entry name" value="Mechanosensitive channel protein MscS (YggB), transmembrane region"/>
    <property type="match status" value="1"/>
</dbReference>
<feature type="transmembrane region" description="Helical" evidence="7">
    <location>
        <begin position="40"/>
        <end position="59"/>
    </location>
</feature>
<gene>
    <name evidence="11" type="ORF">L0668_00195</name>
</gene>
<evidence type="ECO:0000259" key="9">
    <source>
        <dbReference type="Pfam" id="PF21082"/>
    </source>
</evidence>
<dbReference type="PANTHER" id="PTHR30566">
    <property type="entry name" value="YNAI-RELATED MECHANOSENSITIVE ION CHANNEL"/>
    <property type="match status" value="1"/>
</dbReference>
<sequence>MTAFFSGVIIASLVNKYFNRMHISLTAIANIPSWLAEWIPFWAIGPAFFFIVLFSLWLVKRFLYVYLRALNHPKNYNWSGITVRAANRPLSLLIVTISLKATEKLVQLYDETVITWATQINTVALLLTTVSMLVFTDHFARMSITRIISKGSGLRSSGTLLRGLLRGVIIIIGVLFILSNIGISITPFVASLGIGSLAVALALQPTLENFFSGIQMLADKPIRVGDFIELDSGEQGFVEKIGWRSTWIKMLPNNIVIMPNSKLAQSKIINYYYPEKQLSVPVDLGVHYDSDLEHVEKVTLEVAKQVLKNHKWGIPEYDTFVIFTGFDDSSINLTVMLRAQEYFNRFFIRSEFIKALHKRYAQEGIVIPYPIRAVNLNQEGSADTLKR</sequence>
<name>A0ABS9D1Z3_9ALTE</name>
<accession>A0ABS9D1Z3</accession>
<keyword evidence="4 7" id="KW-0812">Transmembrane</keyword>
<evidence type="ECO:0000256" key="5">
    <source>
        <dbReference type="ARBA" id="ARBA00022989"/>
    </source>
</evidence>
<dbReference type="Pfam" id="PF21082">
    <property type="entry name" value="MS_channel_3rd"/>
    <property type="match status" value="1"/>
</dbReference>
<feature type="transmembrane region" description="Helical" evidence="7">
    <location>
        <begin position="185"/>
        <end position="203"/>
    </location>
</feature>